<keyword evidence="6 10" id="KW-1133">Transmembrane helix</keyword>
<evidence type="ECO:0000313" key="14">
    <source>
        <dbReference type="Proteomes" id="UP000623129"/>
    </source>
</evidence>
<feature type="domain" description="Trichome birefringence-like C-terminal" evidence="11">
    <location>
        <begin position="175"/>
        <end position="465"/>
    </location>
</feature>
<keyword evidence="5" id="KW-0735">Signal-anchor</keyword>
<sequence length="469" mass="54525">MTVHQAPLGLRSYFSSFMAFFLICFSFSILLNHIQNQTQNQVESSIENAQENQNYTLFVDTQDESPNQAPFVDSQDQSPFLVDVDTTNGRNEPEERVISIGRGGGGRDNESISRDDEEKDKCDFSVGRWVYDNVTRPLYSGLKCKFMHDEVACDKYGRNDTRYQHWRWQPKGCDLPRFDANTFLEKIRNKRMVFVGDSLNRNQWVSMVCLVESVVPEEHKTQTYNGSLMSFKVMSHNASIDFYWSPLLVESNCDNPIIHRVSNRIMRAYTIDSHAKNWRDADIIVFNAYVWWKKPNMKMKVWYGSFEDGDAVLEEVEMFEGFEVALKSWSQWLERNLNNTDKRMFFVSLSPTHLWGQEWGAAPDDTCYGETEPIFKEGYRSDGSDYGMMHAAERVIENLKPKGVNVQIVNITQLSEYRKDGHPSIYRRQYVNLTEAQLANPKSYSDCSHWCLPGVPDVWNEFLYAYMVS</sequence>
<comment type="caution">
    <text evidence="13">The sequence shown here is derived from an EMBL/GenBank/DDBJ whole genome shotgun (WGS) entry which is preliminary data.</text>
</comment>
<evidence type="ECO:0000259" key="11">
    <source>
        <dbReference type="Pfam" id="PF13839"/>
    </source>
</evidence>
<dbReference type="Pfam" id="PF14416">
    <property type="entry name" value="PMR5N"/>
    <property type="match status" value="1"/>
</dbReference>
<feature type="domain" description="Trichome birefringence-like N-terminal" evidence="12">
    <location>
        <begin position="121"/>
        <end position="174"/>
    </location>
</feature>
<keyword evidence="4 10" id="KW-0812">Transmembrane</keyword>
<keyword evidence="3" id="KW-0808">Transferase</keyword>
<organism evidence="13 14">
    <name type="scientific">Carex littledalei</name>
    <dbReference type="NCBI Taxonomy" id="544730"/>
    <lineage>
        <taxon>Eukaryota</taxon>
        <taxon>Viridiplantae</taxon>
        <taxon>Streptophyta</taxon>
        <taxon>Embryophyta</taxon>
        <taxon>Tracheophyta</taxon>
        <taxon>Spermatophyta</taxon>
        <taxon>Magnoliopsida</taxon>
        <taxon>Liliopsida</taxon>
        <taxon>Poales</taxon>
        <taxon>Cyperaceae</taxon>
        <taxon>Cyperoideae</taxon>
        <taxon>Cariceae</taxon>
        <taxon>Carex</taxon>
        <taxon>Carex subgen. Euthyceras</taxon>
    </lineage>
</organism>
<accession>A0A833R4M0</accession>
<dbReference type="PANTHER" id="PTHR32285">
    <property type="entry name" value="PROTEIN TRICHOME BIREFRINGENCE-LIKE 9-RELATED"/>
    <property type="match status" value="1"/>
</dbReference>
<gene>
    <name evidence="13" type="ORF">FCM35_KLT05202</name>
</gene>
<evidence type="ECO:0000256" key="5">
    <source>
        <dbReference type="ARBA" id="ARBA00022968"/>
    </source>
</evidence>
<dbReference type="InterPro" id="IPR025846">
    <property type="entry name" value="TBL_N"/>
</dbReference>
<feature type="transmembrane region" description="Helical" evidence="10">
    <location>
        <begin position="12"/>
        <end position="31"/>
    </location>
</feature>
<evidence type="ECO:0000256" key="2">
    <source>
        <dbReference type="ARBA" id="ARBA00007727"/>
    </source>
</evidence>
<protein>
    <submittedName>
        <fullName evidence="13">Protein trichome birefringence-like 34 isoform X2</fullName>
    </submittedName>
</protein>
<keyword evidence="14" id="KW-1185">Reference proteome</keyword>
<name>A0A833R4M0_9POAL</name>
<dbReference type="GO" id="GO:0000139">
    <property type="term" value="C:Golgi membrane"/>
    <property type="evidence" value="ECO:0007669"/>
    <property type="project" value="UniProtKB-SubCell"/>
</dbReference>
<dbReference type="InterPro" id="IPR029962">
    <property type="entry name" value="TBL"/>
</dbReference>
<dbReference type="OrthoDB" id="585788at2759"/>
<dbReference type="AlphaFoldDB" id="A0A833R4M0"/>
<dbReference type="Proteomes" id="UP000623129">
    <property type="component" value="Unassembled WGS sequence"/>
</dbReference>
<dbReference type="EMBL" id="SWLB01000014">
    <property type="protein sequence ID" value="KAF3329871.1"/>
    <property type="molecule type" value="Genomic_DNA"/>
</dbReference>
<feature type="region of interest" description="Disordered" evidence="9">
    <location>
        <begin position="85"/>
        <end position="117"/>
    </location>
</feature>
<comment type="similarity">
    <text evidence="2">Belongs to the PC-esterase family. TBL subfamily.</text>
</comment>
<feature type="compositionally biased region" description="Basic and acidic residues" evidence="9">
    <location>
        <begin position="105"/>
        <end position="117"/>
    </location>
</feature>
<evidence type="ECO:0000256" key="8">
    <source>
        <dbReference type="ARBA" id="ARBA00023136"/>
    </source>
</evidence>
<evidence type="ECO:0000256" key="9">
    <source>
        <dbReference type="SAM" id="MobiDB-lite"/>
    </source>
</evidence>
<comment type="subcellular location">
    <subcellularLocation>
        <location evidence="1">Golgi apparatus membrane</location>
        <topology evidence="1">Single-pass type II membrane protein</topology>
    </subcellularLocation>
</comment>
<evidence type="ECO:0000259" key="12">
    <source>
        <dbReference type="Pfam" id="PF14416"/>
    </source>
</evidence>
<keyword evidence="7" id="KW-0333">Golgi apparatus</keyword>
<dbReference type="PANTHER" id="PTHR32285:SF197">
    <property type="entry name" value="XYLAN O-ACETYLTRANSFERASE 12"/>
    <property type="match status" value="1"/>
</dbReference>
<reference evidence="13" key="1">
    <citation type="submission" date="2020-01" db="EMBL/GenBank/DDBJ databases">
        <title>Genome sequence of Kobresia littledalei, the first chromosome-level genome in the family Cyperaceae.</title>
        <authorList>
            <person name="Qu G."/>
        </authorList>
    </citation>
    <scope>NUCLEOTIDE SEQUENCE</scope>
    <source>
        <strain evidence="13">C.B.Clarke</strain>
        <tissue evidence="13">Leaf</tissue>
    </source>
</reference>
<evidence type="ECO:0000256" key="4">
    <source>
        <dbReference type="ARBA" id="ARBA00022692"/>
    </source>
</evidence>
<evidence type="ECO:0000256" key="10">
    <source>
        <dbReference type="SAM" id="Phobius"/>
    </source>
</evidence>
<evidence type="ECO:0000256" key="7">
    <source>
        <dbReference type="ARBA" id="ARBA00023034"/>
    </source>
</evidence>
<evidence type="ECO:0000256" key="3">
    <source>
        <dbReference type="ARBA" id="ARBA00022679"/>
    </source>
</evidence>
<dbReference type="GO" id="GO:1990538">
    <property type="term" value="F:xylan O-acetyltransferase activity"/>
    <property type="evidence" value="ECO:0007669"/>
    <property type="project" value="UniProtKB-ARBA"/>
</dbReference>
<evidence type="ECO:0000313" key="13">
    <source>
        <dbReference type="EMBL" id="KAF3329871.1"/>
    </source>
</evidence>
<dbReference type="Pfam" id="PF13839">
    <property type="entry name" value="PC-Esterase"/>
    <property type="match status" value="1"/>
</dbReference>
<evidence type="ECO:0000256" key="6">
    <source>
        <dbReference type="ARBA" id="ARBA00022989"/>
    </source>
</evidence>
<dbReference type="InterPro" id="IPR026057">
    <property type="entry name" value="TBL_C"/>
</dbReference>
<keyword evidence="8 10" id="KW-0472">Membrane</keyword>
<proteinExistence type="inferred from homology"/>
<evidence type="ECO:0000256" key="1">
    <source>
        <dbReference type="ARBA" id="ARBA00004323"/>
    </source>
</evidence>